<accession>U5D6K6</accession>
<gene>
    <name evidence="4" type="ORF">AMTR_s00030p00037130</name>
</gene>
<evidence type="ECO:0000259" key="3">
    <source>
        <dbReference type="Pfam" id="PF24545"/>
    </source>
</evidence>
<protein>
    <recommendedName>
        <fullName evidence="6">Trafficking protein particle complex subunit 8</fullName>
    </recommendedName>
</protein>
<dbReference type="Gene3D" id="1.25.40.10">
    <property type="entry name" value="Tetratricopeptide repeat domain"/>
    <property type="match status" value="1"/>
</dbReference>
<evidence type="ECO:0008006" key="6">
    <source>
        <dbReference type="Google" id="ProtNLM"/>
    </source>
</evidence>
<feature type="region of interest" description="Disordered" evidence="1">
    <location>
        <begin position="1195"/>
        <end position="1215"/>
    </location>
</feature>
<proteinExistence type="predicted"/>
<name>U5D6K6_AMBTC</name>
<evidence type="ECO:0000313" key="4">
    <source>
        <dbReference type="EMBL" id="ERN15998.1"/>
    </source>
</evidence>
<dbReference type="PANTHER" id="PTHR12975:SF6">
    <property type="entry name" value="TRAFFICKING PROTEIN PARTICLE COMPLEX SUBUNIT 8"/>
    <property type="match status" value="1"/>
</dbReference>
<dbReference type="EMBL" id="KI392485">
    <property type="protein sequence ID" value="ERN15998.1"/>
    <property type="molecule type" value="Genomic_DNA"/>
</dbReference>
<dbReference type="OrthoDB" id="437922at2759"/>
<dbReference type="Proteomes" id="UP000017836">
    <property type="component" value="Unassembled WGS sequence"/>
</dbReference>
<evidence type="ECO:0000259" key="2">
    <source>
        <dbReference type="Pfam" id="PF24542"/>
    </source>
</evidence>
<dbReference type="InterPro" id="IPR058541">
    <property type="entry name" value="Ig_TPPC8_1st"/>
</dbReference>
<dbReference type="eggNOG" id="KOG1938">
    <property type="taxonomic scope" value="Eukaryota"/>
</dbReference>
<feature type="compositionally biased region" description="Polar residues" evidence="1">
    <location>
        <begin position="1195"/>
        <end position="1210"/>
    </location>
</feature>
<dbReference type="Pfam" id="PF24542">
    <property type="entry name" value="Ig_TPPC8_C"/>
    <property type="match status" value="1"/>
</dbReference>
<dbReference type="InterPro" id="IPR024420">
    <property type="entry name" value="TRAPP_III_complex_Trs85"/>
</dbReference>
<evidence type="ECO:0000256" key="1">
    <source>
        <dbReference type="SAM" id="MobiDB-lite"/>
    </source>
</evidence>
<dbReference type="Pfam" id="PF12739">
    <property type="entry name" value="TRAPPC-Trs85"/>
    <property type="match status" value="1"/>
</dbReference>
<dbReference type="STRING" id="13333.U5D6K6"/>
<keyword evidence="5" id="KW-1185">Reference proteome</keyword>
<dbReference type="SUPFAM" id="SSF48452">
    <property type="entry name" value="TPR-like"/>
    <property type="match status" value="1"/>
</dbReference>
<dbReference type="HOGENOM" id="CLU_005525_0_0_1"/>
<dbReference type="InterPro" id="IPR011990">
    <property type="entry name" value="TPR-like_helical_dom_sf"/>
</dbReference>
<evidence type="ECO:0000313" key="5">
    <source>
        <dbReference type="Proteomes" id="UP000017836"/>
    </source>
</evidence>
<dbReference type="Pfam" id="PF24545">
    <property type="entry name" value="Ig_TPPC8_1st"/>
    <property type="match status" value="1"/>
</dbReference>
<organism evidence="4 5">
    <name type="scientific">Amborella trichopoda</name>
    <dbReference type="NCBI Taxonomy" id="13333"/>
    <lineage>
        <taxon>Eukaryota</taxon>
        <taxon>Viridiplantae</taxon>
        <taxon>Streptophyta</taxon>
        <taxon>Embryophyta</taxon>
        <taxon>Tracheophyta</taxon>
        <taxon>Spermatophyta</taxon>
        <taxon>Magnoliopsida</taxon>
        <taxon>Amborellales</taxon>
        <taxon>Amborellaceae</taxon>
        <taxon>Amborella</taxon>
    </lineage>
</organism>
<dbReference type="Gramene" id="ERN15998">
    <property type="protein sequence ID" value="ERN15998"/>
    <property type="gene ID" value="AMTR_s00030p00037130"/>
</dbReference>
<dbReference type="GO" id="GO:1990072">
    <property type="term" value="C:TRAPPIII protein complex"/>
    <property type="evidence" value="ECO:0000318"/>
    <property type="project" value="GO_Central"/>
</dbReference>
<dbReference type="InterPro" id="IPR057651">
    <property type="entry name" value="Ig_TPPC8_C"/>
</dbReference>
<dbReference type="OMA" id="GHTISMW"/>
<sequence length="1322" mass="149450">MSGPPEEKLDGTNSLLDRMLLDEIAPVVMVLRTQLVEEACQKNNLTLIQMLQPFSVFGNIDVPVRTVNDQPYRLRTFKLRLVYASDICQPNIEDSEKHLKKVVSDANEKALNDIQDDSPKLEMTVPMADPEYMSPWFRVFNKALLHTVSFSDHEAFDHPVACLIVVSTKDEQPINKFVDLFNTDQLPSLLNDGAMDPKILKYYLLIHDSQDGSSNRANELLAEMRSTFGPNDCRMLCINSYKEGDEQRNDNPWSRVADTSGGQDIGCFLNIDDVDEIKDLMLDLSSKHIIPYMEQKIRSLNQQVSTTRKGFRNQIKNLWWRKGKEDTADALNGPMYTFSSIESQIRVLGDYAFILRDYELSLSSYRLLSTDYKLDKAWRRYAGAQEMIGLSLFMLDQSGKEAEYYMENAFSTYLKMGSSGQRNATRCGLWWVEILKVKGQYKEAATVYFRISTEEPSLHAAVMFEQASYCYLRSTPPMLRKYGFHLILAGNRYNICDQRKHAVRAYRSALPVYKEQAWSYISDHVHFNIGRWYALLGMSNAAIQHMLEVLACNHQSPTTQEALLGDFLQIVQKLGKKYDALRLRLPVINVASLKVFFEDHRTFASSAAALVNEHVWRSLEEDLVPSVNPSGANWLYSLPKSSRKNNDSHICVAGEPIKVDLEFKNPLQIPIVVSCVRLICKFSPISSTGEYDLDCAQSVNDENGGRSDTGSCDAMEVSNRESNDDCSSFISSEVDFTLEGDETMMVQLKVSPKMEGILQIIGVRWTLSGSVVGYLYFDSHLAKKNCSKGRIAASKKTSKNKLKFTVIKSLPKLEARIHQLPLMAYSGDLQRIILEVSNHSDSSVKNMKLKISHPRFVVPGRLEDLDMEFPGCLEKHISHDIHDMQDNAMDKLKGLSSFPKDAGIQGGTTLLWPLWLHPVVPGNISLNMSIYYEMVTPSEHMNYRILRMRYDLEVLPSLDVSVQITPSPSKLQEFLVRMDIVNRSNSKNFQLRQVSSVGNSWHLSELLPTPLGDQQQDERTLKQETIYRSSSNCPRQLLAVGQGLSQFFKLMEVSKTSRLKGALERQSSLSLDISSISKSEIDVSSMPLSEFHIQEIWHQEKQSAQEQGRTVDLVLISQWEKTSPEPEQQSGSQQLFVHYLCHCSADMQSPIQWQMDGPRIVTHDFSDSFCEIGFQLTIRNSSDYIASVSINTSDDIPFPSQQSDPSQTSHVGWHDISLSNGGKVPSDIQGQRNTSTRTSVDSSLPFLWCASSSTKIKLEPMSSMVVPVRICVMAPGTYDLSNYTINWKLRFGTEENSVSGLLGRSWGTSPGHPFYLTVLQSS</sequence>
<feature type="domain" description="TPPC8 C-terminal Ig-like" evidence="2">
    <location>
        <begin position="1151"/>
        <end position="1285"/>
    </location>
</feature>
<dbReference type="PANTHER" id="PTHR12975">
    <property type="entry name" value="TRANSPORT PROTEIN TRAPP"/>
    <property type="match status" value="1"/>
</dbReference>
<feature type="domain" description="TPPC8 first Ig-like" evidence="3">
    <location>
        <begin position="613"/>
        <end position="775"/>
    </location>
</feature>
<reference evidence="5" key="1">
    <citation type="journal article" date="2013" name="Science">
        <title>The Amborella genome and the evolution of flowering plants.</title>
        <authorList>
            <consortium name="Amborella Genome Project"/>
        </authorList>
    </citation>
    <scope>NUCLEOTIDE SEQUENCE [LARGE SCALE GENOMIC DNA]</scope>
</reference>
<dbReference type="KEGG" id="atr:18444293"/>